<dbReference type="OrthoDB" id="9783110at2"/>
<evidence type="ECO:0000259" key="10">
    <source>
        <dbReference type="PROSITE" id="PS51123"/>
    </source>
</evidence>
<dbReference type="InterPro" id="IPR050330">
    <property type="entry name" value="Bact_OuterMem_StrucFunc"/>
</dbReference>
<dbReference type="eggNOG" id="COG1360">
    <property type="taxonomic scope" value="Bacteria"/>
</dbReference>
<keyword evidence="5 9" id="KW-1133">Transmembrane helix</keyword>
<comment type="subcellular location">
    <subcellularLocation>
        <location evidence="1">Cell membrane</location>
        <topology evidence="1">Single-pass membrane protein</topology>
    </subcellularLocation>
</comment>
<keyword evidence="6 7" id="KW-0472">Membrane</keyword>
<evidence type="ECO:0000256" key="7">
    <source>
        <dbReference type="PROSITE-ProRule" id="PRU00473"/>
    </source>
</evidence>
<dbReference type="PANTHER" id="PTHR30329">
    <property type="entry name" value="STATOR ELEMENT OF FLAGELLAR MOTOR COMPLEX"/>
    <property type="match status" value="1"/>
</dbReference>
<dbReference type="InterPro" id="IPR006665">
    <property type="entry name" value="OmpA-like"/>
</dbReference>
<dbReference type="AlphaFoldDB" id="C0QA09"/>
<comment type="similarity">
    <text evidence="2">Belongs to the MotB family.</text>
</comment>
<dbReference type="Pfam" id="PF00691">
    <property type="entry name" value="OmpA"/>
    <property type="match status" value="1"/>
</dbReference>
<keyword evidence="12" id="KW-1185">Reference proteome</keyword>
<organism evidence="11 12">
    <name type="scientific">Desulforapulum autotrophicum (strain ATCC 43914 / DSM 3382 / VKM B-1955 / HRM2)</name>
    <name type="common">Desulfobacterium autotrophicum</name>
    <dbReference type="NCBI Taxonomy" id="177437"/>
    <lineage>
        <taxon>Bacteria</taxon>
        <taxon>Pseudomonadati</taxon>
        <taxon>Thermodesulfobacteriota</taxon>
        <taxon>Desulfobacteria</taxon>
        <taxon>Desulfobacterales</taxon>
        <taxon>Desulfobacteraceae</taxon>
        <taxon>Desulforapulum</taxon>
    </lineage>
</organism>
<dbReference type="HOGENOM" id="CLU_016890_0_3_7"/>
<dbReference type="SUPFAM" id="SSF103088">
    <property type="entry name" value="OmpA-like"/>
    <property type="match status" value="1"/>
</dbReference>
<dbReference type="PROSITE" id="PS51123">
    <property type="entry name" value="OMPA_2"/>
    <property type="match status" value="1"/>
</dbReference>
<dbReference type="Gene3D" id="3.30.1330.60">
    <property type="entry name" value="OmpA-like domain"/>
    <property type="match status" value="1"/>
</dbReference>
<evidence type="ECO:0000313" key="12">
    <source>
        <dbReference type="Proteomes" id="UP000000442"/>
    </source>
</evidence>
<reference evidence="11 12" key="1">
    <citation type="journal article" date="2009" name="Environ. Microbiol.">
        <title>Genome sequence of Desulfobacterium autotrophicum HRM2, a marine sulfate reducer oxidizing organic carbon completely to carbon dioxide.</title>
        <authorList>
            <person name="Strittmatter A.W."/>
            <person name="Liesegang H."/>
            <person name="Rabus R."/>
            <person name="Decker I."/>
            <person name="Amann J."/>
            <person name="Andres S."/>
            <person name="Henne A."/>
            <person name="Fricke W.F."/>
            <person name="Martinez-Arias R."/>
            <person name="Bartels D."/>
            <person name="Goesmann A."/>
            <person name="Krause L."/>
            <person name="Puehler A."/>
            <person name="Klenk H.P."/>
            <person name="Richter M."/>
            <person name="Schuler M."/>
            <person name="Gloeckner F.O."/>
            <person name="Meyerdierks A."/>
            <person name="Gottschalk G."/>
            <person name="Amann R."/>
        </authorList>
    </citation>
    <scope>NUCLEOTIDE SEQUENCE [LARGE SCALE GENOMIC DNA]</scope>
    <source>
        <strain evidence="12">ATCC 43914 / DSM 3382 / HRM2</strain>
    </source>
</reference>
<dbReference type="InterPro" id="IPR025713">
    <property type="entry name" value="MotB-like_N_dom"/>
</dbReference>
<dbReference type="EMBL" id="CP001087">
    <property type="protein sequence ID" value="ACN16727.1"/>
    <property type="molecule type" value="Genomic_DNA"/>
</dbReference>
<dbReference type="CDD" id="cd07185">
    <property type="entry name" value="OmpA_C-like"/>
    <property type="match status" value="1"/>
</dbReference>
<feature type="region of interest" description="Disordered" evidence="8">
    <location>
        <begin position="1"/>
        <end position="29"/>
    </location>
</feature>
<keyword evidence="4 9" id="KW-0812">Transmembrane</keyword>
<dbReference type="PANTHER" id="PTHR30329:SF21">
    <property type="entry name" value="LIPOPROTEIN YIAD-RELATED"/>
    <property type="match status" value="1"/>
</dbReference>
<name>C0QA09_DESAH</name>
<feature type="compositionally biased region" description="Low complexity" evidence="8">
    <location>
        <begin position="1"/>
        <end position="20"/>
    </location>
</feature>
<dbReference type="STRING" id="177437.HRM2_36690"/>
<feature type="domain" description="OmpA-like" evidence="10">
    <location>
        <begin position="135"/>
        <end position="256"/>
    </location>
</feature>
<evidence type="ECO:0000256" key="6">
    <source>
        <dbReference type="ARBA" id="ARBA00023136"/>
    </source>
</evidence>
<dbReference type="Proteomes" id="UP000000442">
    <property type="component" value="Chromosome"/>
</dbReference>
<feature type="transmembrane region" description="Helical" evidence="9">
    <location>
        <begin position="54"/>
        <end position="73"/>
    </location>
</feature>
<evidence type="ECO:0000256" key="1">
    <source>
        <dbReference type="ARBA" id="ARBA00004162"/>
    </source>
</evidence>
<gene>
    <name evidence="11" type="primary">motB3</name>
    <name evidence="11" type="ordered locus">HRM2_36690</name>
</gene>
<protein>
    <submittedName>
        <fullName evidence="11">MotB3</fullName>
    </submittedName>
</protein>
<accession>C0QA09</accession>
<evidence type="ECO:0000313" key="11">
    <source>
        <dbReference type="EMBL" id="ACN16727.1"/>
    </source>
</evidence>
<dbReference type="Pfam" id="PF13677">
    <property type="entry name" value="MotB_plug"/>
    <property type="match status" value="1"/>
</dbReference>
<evidence type="ECO:0000256" key="4">
    <source>
        <dbReference type="ARBA" id="ARBA00022692"/>
    </source>
</evidence>
<sequence length="272" mass="30283">MDKESNGNSGSKNNLNNTPLNGGGREGVSGQGFDPFSENLLFSFETPRRGGWSVSWSDLMMTMFILFVVMYVYQAGSRELEFGPGPGTNLVSDSGSGKIVENSLNASPSDVFTQTRQAVLDEFVDDSASVELVADRAVRISLAGDLFFDLGKADLKPQAQWRLRQIGRILQENSFVVNVIGHTDDMPNHSEQYPTNWELSTARACRVARFLIKEAQLPEERFFVSGHAWLQPLRPNNTAHNRSLNRRVEIVLMKERPYSEGSQFNSEGDNNG</sequence>
<dbReference type="KEGG" id="dat:HRM2_36690"/>
<keyword evidence="3" id="KW-1003">Cell membrane</keyword>
<evidence type="ECO:0000256" key="8">
    <source>
        <dbReference type="SAM" id="MobiDB-lite"/>
    </source>
</evidence>
<dbReference type="RefSeq" id="WP_015905476.1">
    <property type="nucleotide sequence ID" value="NC_012108.1"/>
</dbReference>
<evidence type="ECO:0000256" key="3">
    <source>
        <dbReference type="ARBA" id="ARBA00022475"/>
    </source>
</evidence>
<evidence type="ECO:0000256" key="2">
    <source>
        <dbReference type="ARBA" id="ARBA00008914"/>
    </source>
</evidence>
<dbReference type="GO" id="GO:0005886">
    <property type="term" value="C:plasma membrane"/>
    <property type="evidence" value="ECO:0007669"/>
    <property type="project" value="UniProtKB-SubCell"/>
</dbReference>
<dbReference type="InterPro" id="IPR036737">
    <property type="entry name" value="OmpA-like_sf"/>
</dbReference>
<evidence type="ECO:0000256" key="9">
    <source>
        <dbReference type="SAM" id="Phobius"/>
    </source>
</evidence>
<proteinExistence type="inferred from homology"/>
<evidence type="ECO:0000256" key="5">
    <source>
        <dbReference type="ARBA" id="ARBA00022989"/>
    </source>
</evidence>